<dbReference type="RefSeq" id="XP_020098442.1">
    <property type="nucleotide sequence ID" value="XM_020242853.1"/>
</dbReference>
<dbReference type="AlphaFoldDB" id="A0A6P5FRW8"/>
<dbReference type="OrthoDB" id="777472at2759"/>
<dbReference type="Pfam" id="PF03080">
    <property type="entry name" value="Neprosin"/>
    <property type="match status" value="1"/>
</dbReference>
<dbReference type="PANTHER" id="PTHR31589">
    <property type="entry name" value="PROTEIN, PUTATIVE (DUF239)-RELATED-RELATED"/>
    <property type="match status" value="1"/>
</dbReference>
<reference evidence="3" key="2">
    <citation type="submission" date="2025-08" db="UniProtKB">
        <authorList>
            <consortium name="RefSeq"/>
        </authorList>
    </citation>
    <scope>IDENTIFICATION</scope>
    <source>
        <tissue evidence="3">Leaf</tissue>
    </source>
</reference>
<proteinExistence type="predicted"/>
<dbReference type="Pfam" id="PF14365">
    <property type="entry name" value="Neprosin_AP"/>
    <property type="match status" value="1"/>
</dbReference>
<feature type="domain" description="Neprosin PEP catalytic" evidence="1">
    <location>
        <begin position="156"/>
        <end position="402"/>
    </location>
</feature>
<dbReference type="PANTHER" id="PTHR31589:SF237">
    <property type="entry name" value="OS08G0411100 PROTEIN"/>
    <property type="match status" value="1"/>
</dbReference>
<evidence type="ECO:0000259" key="1">
    <source>
        <dbReference type="PROSITE" id="PS52045"/>
    </source>
</evidence>
<dbReference type="Proteomes" id="UP000515123">
    <property type="component" value="Linkage group 11"/>
</dbReference>
<accession>A0A6P5FRW8</accession>
<dbReference type="InterPro" id="IPR053168">
    <property type="entry name" value="Glutamic_endopeptidase"/>
</dbReference>
<dbReference type="Gene3D" id="3.90.1320.10">
    <property type="entry name" value="Outer-capsid protein sigma 3, large lobe"/>
    <property type="match status" value="1"/>
</dbReference>
<sequence>MKALYRHQMDFSSVKAALLSLMICDLLWISCIEAKRWRLTEEEDAKLETQLKILNKPYVKSFKVANGDIIDCVDIYKQPAFDHPLLKNHTLQLRPSSAIKNAVSGPSGKGKHELGVKESCPEGYVPIRRTRKEDLIRAKKYAQHLQLKRSNHVQSNSRAGNHYAIFGWFGDSLRFYGAEALMDVYNLPGVLDDQSSSAQIILEKGDGGPEDYINTIQVGWNVDYKLNGDNLTRFFVYWTSDGYQKTGCNNQLCPGYVQVSQKFFPGNILQPGRGAIRLRVLRDPSNLNWYVLTSDETVGYFPKEIFNNMADSNQIEMGGIVHTPPSELSSPPMGNGAYPDRWRSACEFKQIGFFDGSANSHPPTTTAYHYHDAPSLYGLSTPKNFGGDDGYTFQFGGPGGVLQPPL</sequence>
<name>A0A6P5FRW8_ANACO</name>
<dbReference type="PROSITE" id="PS52045">
    <property type="entry name" value="NEPROSIN_PEP_CD"/>
    <property type="match status" value="1"/>
</dbReference>
<protein>
    <submittedName>
        <fullName evidence="3">Uncharacterized protein LOC109717181</fullName>
    </submittedName>
</protein>
<evidence type="ECO:0000313" key="3">
    <source>
        <dbReference type="RefSeq" id="XP_020098442.1"/>
    </source>
</evidence>
<dbReference type="InterPro" id="IPR004314">
    <property type="entry name" value="Neprosin"/>
</dbReference>
<organism evidence="2 3">
    <name type="scientific">Ananas comosus</name>
    <name type="common">Pineapple</name>
    <name type="synonym">Ananas ananas</name>
    <dbReference type="NCBI Taxonomy" id="4615"/>
    <lineage>
        <taxon>Eukaryota</taxon>
        <taxon>Viridiplantae</taxon>
        <taxon>Streptophyta</taxon>
        <taxon>Embryophyta</taxon>
        <taxon>Tracheophyta</taxon>
        <taxon>Spermatophyta</taxon>
        <taxon>Magnoliopsida</taxon>
        <taxon>Liliopsida</taxon>
        <taxon>Poales</taxon>
        <taxon>Bromeliaceae</taxon>
        <taxon>Bromelioideae</taxon>
        <taxon>Ananas</taxon>
    </lineage>
</organism>
<keyword evidence="2" id="KW-1185">Reference proteome</keyword>
<reference evidence="2" key="1">
    <citation type="journal article" date="2015" name="Nat. Genet.">
        <title>The pineapple genome and the evolution of CAM photosynthesis.</title>
        <authorList>
            <person name="Ming R."/>
            <person name="VanBuren R."/>
            <person name="Wai C.M."/>
            <person name="Tang H."/>
            <person name="Schatz M.C."/>
            <person name="Bowers J.E."/>
            <person name="Lyons E."/>
            <person name="Wang M.L."/>
            <person name="Chen J."/>
            <person name="Biggers E."/>
            <person name="Zhang J."/>
            <person name="Huang L."/>
            <person name="Zhang L."/>
            <person name="Miao W."/>
            <person name="Zhang J."/>
            <person name="Ye Z."/>
            <person name="Miao C."/>
            <person name="Lin Z."/>
            <person name="Wang H."/>
            <person name="Zhou H."/>
            <person name="Yim W.C."/>
            <person name="Priest H.D."/>
            <person name="Zheng C."/>
            <person name="Woodhouse M."/>
            <person name="Edger P.P."/>
            <person name="Guyot R."/>
            <person name="Guo H.B."/>
            <person name="Guo H."/>
            <person name="Zheng G."/>
            <person name="Singh R."/>
            <person name="Sharma A."/>
            <person name="Min X."/>
            <person name="Zheng Y."/>
            <person name="Lee H."/>
            <person name="Gurtowski J."/>
            <person name="Sedlazeck F.J."/>
            <person name="Harkess A."/>
            <person name="McKain M.R."/>
            <person name="Liao Z."/>
            <person name="Fang J."/>
            <person name="Liu J."/>
            <person name="Zhang X."/>
            <person name="Zhang Q."/>
            <person name="Hu W."/>
            <person name="Qin Y."/>
            <person name="Wang K."/>
            <person name="Chen L.Y."/>
            <person name="Shirley N."/>
            <person name="Lin Y.R."/>
            <person name="Liu L.Y."/>
            <person name="Hernandez A.G."/>
            <person name="Wright C.L."/>
            <person name="Bulone V."/>
            <person name="Tuskan G.A."/>
            <person name="Heath K."/>
            <person name="Zee F."/>
            <person name="Moore P.H."/>
            <person name="Sunkar R."/>
            <person name="Leebens-Mack J.H."/>
            <person name="Mockler T."/>
            <person name="Bennetzen J.L."/>
            <person name="Freeling M."/>
            <person name="Sankoff D."/>
            <person name="Paterson A.H."/>
            <person name="Zhu X."/>
            <person name="Yang X."/>
            <person name="Smith J.A."/>
            <person name="Cushman J.C."/>
            <person name="Paull R.E."/>
            <person name="Yu Q."/>
        </authorList>
    </citation>
    <scope>NUCLEOTIDE SEQUENCE [LARGE SCALE GENOMIC DNA]</scope>
    <source>
        <strain evidence="2">cv. F153</strain>
    </source>
</reference>
<evidence type="ECO:0000313" key="2">
    <source>
        <dbReference type="Proteomes" id="UP000515123"/>
    </source>
</evidence>
<gene>
    <name evidence="3" type="primary">LOC109717181</name>
</gene>
<dbReference type="GeneID" id="109717181"/>
<dbReference type="InterPro" id="IPR025521">
    <property type="entry name" value="Neprosin_propep"/>
</dbReference>